<gene>
    <name evidence="1" type="ORF">HID58_067619</name>
</gene>
<sequence>EVDDLIVKSKTSWLSAEEICKYSNKLRSMDAAPKAPLDCSFTKLSSFTILECEITWVEVRGRKVEITGWEMRRHFLEMNDVVFGDELAVVH</sequence>
<dbReference type="Proteomes" id="UP000824890">
    <property type="component" value="Unassembled WGS sequence"/>
</dbReference>
<comment type="caution">
    <text evidence="1">The sequence shown here is derived from an EMBL/GenBank/DDBJ whole genome shotgun (WGS) entry which is preliminary data.</text>
</comment>
<evidence type="ECO:0000313" key="2">
    <source>
        <dbReference type="Proteomes" id="UP000824890"/>
    </source>
</evidence>
<protein>
    <submittedName>
        <fullName evidence="1">Uncharacterized protein</fullName>
    </submittedName>
</protein>
<evidence type="ECO:0000313" key="1">
    <source>
        <dbReference type="EMBL" id="KAH0880225.1"/>
    </source>
</evidence>
<proteinExistence type="predicted"/>
<organism evidence="1 2">
    <name type="scientific">Brassica napus</name>
    <name type="common">Rape</name>
    <dbReference type="NCBI Taxonomy" id="3708"/>
    <lineage>
        <taxon>Eukaryota</taxon>
        <taxon>Viridiplantae</taxon>
        <taxon>Streptophyta</taxon>
        <taxon>Embryophyta</taxon>
        <taxon>Tracheophyta</taxon>
        <taxon>Spermatophyta</taxon>
        <taxon>Magnoliopsida</taxon>
        <taxon>eudicotyledons</taxon>
        <taxon>Gunneridae</taxon>
        <taxon>Pentapetalae</taxon>
        <taxon>rosids</taxon>
        <taxon>malvids</taxon>
        <taxon>Brassicales</taxon>
        <taxon>Brassicaceae</taxon>
        <taxon>Brassiceae</taxon>
        <taxon>Brassica</taxon>
    </lineage>
</organism>
<reference evidence="1 2" key="1">
    <citation type="submission" date="2021-05" db="EMBL/GenBank/DDBJ databases">
        <title>Genome Assembly of Synthetic Allotetraploid Brassica napus Reveals Homoeologous Exchanges between Subgenomes.</title>
        <authorList>
            <person name="Davis J.T."/>
        </authorList>
    </citation>
    <scope>NUCLEOTIDE SEQUENCE [LARGE SCALE GENOMIC DNA]</scope>
    <source>
        <strain evidence="2">cv. Da-Ae</strain>
        <tissue evidence="1">Seedling</tissue>
    </source>
</reference>
<feature type="non-terminal residue" evidence="1">
    <location>
        <position position="1"/>
    </location>
</feature>
<accession>A0ABQ7ZJK7</accession>
<dbReference type="EMBL" id="JAGKQM010000015">
    <property type="protein sequence ID" value="KAH0880225.1"/>
    <property type="molecule type" value="Genomic_DNA"/>
</dbReference>
<name>A0ABQ7ZJK7_BRANA</name>
<keyword evidence="2" id="KW-1185">Reference proteome</keyword>